<dbReference type="PANTHER" id="PTHR23419">
    <property type="entry name" value="DIVALENT CATION TOLERANCE CUTA-RELATED"/>
    <property type="match status" value="1"/>
</dbReference>
<dbReference type="InterPro" id="IPR015867">
    <property type="entry name" value="N-reg_PII/ATP_PRibTrfase_C"/>
</dbReference>
<comment type="similarity">
    <text evidence="1">Belongs to the CutA family.</text>
</comment>
<dbReference type="InterPro" id="IPR004323">
    <property type="entry name" value="Ion_tolerance_CutA"/>
</dbReference>
<dbReference type="PANTHER" id="PTHR23419:SF8">
    <property type="entry name" value="FI09726P"/>
    <property type="match status" value="1"/>
</dbReference>
<gene>
    <name evidence="2" type="primary">cutA</name>
    <name evidence="2" type="ORF">P9H32_04640</name>
</gene>
<dbReference type="Gene3D" id="3.30.70.120">
    <property type="match status" value="1"/>
</dbReference>
<dbReference type="InterPro" id="IPR011322">
    <property type="entry name" value="N-reg_PII-like_a/b"/>
</dbReference>
<name>A0ABU5MUL4_9BACT</name>
<dbReference type="Proteomes" id="UP001290861">
    <property type="component" value="Unassembled WGS sequence"/>
</dbReference>
<dbReference type="SUPFAM" id="SSF54913">
    <property type="entry name" value="GlnB-like"/>
    <property type="match status" value="1"/>
</dbReference>
<accession>A0ABU5MUL4</accession>
<comment type="caution">
    <text evidence="2">The sequence shown here is derived from an EMBL/GenBank/DDBJ whole genome shotgun (WGS) entry which is preliminary data.</text>
</comment>
<sequence length="119" mass="13330">MSLWIVRTFKMNGDIPALMVYVTAADTAEAKRIARMAVQERLAACANILGGIQSVYQWKGELCEDDEVALILKTSGDRKNELISRIREIHSYETPCIVCLPVTDGNPAFLNWIQSETEI</sequence>
<dbReference type="Pfam" id="PF03091">
    <property type="entry name" value="CutA1"/>
    <property type="match status" value="1"/>
</dbReference>
<protein>
    <submittedName>
        <fullName evidence="2">Divalent-cation tolerance protein CutA</fullName>
    </submittedName>
</protein>
<evidence type="ECO:0000313" key="3">
    <source>
        <dbReference type="Proteomes" id="UP001290861"/>
    </source>
</evidence>
<dbReference type="EMBL" id="JARVCO010000006">
    <property type="protein sequence ID" value="MDZ8117906.1"/>
    <property type="molecule type" value="Genomic_DNA"/>
</dbReference>
<evidence type="ECO:0000256" key="1">
    <source>
        <dbReference type="ARBA" id="ARBA00010169"/>
    </source>
</evidence>
<evidence type="ECO:0000313" key="2">
    <source>
        <dbReference type="EMBL" id="MDZ8117906.1"/>
    </source>
</evidence>
<proteinExistence type="inferred from homology"/>
<keyword evidence="3" id="KW-1185">Reference proteome</keyword>
<reference evidence="2 3" key="1">
    <citation type="journal article" date="2024" name="Appl. Environ. Microbiol.">
        <title>Pontiella agarivorans sp. nov., a novel marine anaerobic bacterium capable of degrading macroalgal polysaccharides and fixing nitrogen.</title>
        <authorList>
            <person name="Liu N."/>
            <person name="Kivenson V."/>
            <person name="Peng X."/>
            <person name="Cui Z."/>
            <person name="Lankiewicz T.S."/>
            <person name="Gosselin K.M."/>
            <person name="English C.J."/>
            <person name="Blair E.M."/>
            <person name="O'Malley M.A."/>
            <person name="Valentine D.L."/>
        </authorList>
    </citation>
    <scope>NUCLEOTIDE SEQUENCE [LARGE SCALE GENOMIC DNA]</scope>
    <source>
        <strain evidence="2 3">NLcol2</strain>
    </source>
</reference>
<organism evidence="2 3">
    <name type="scientific">Pontiella agarivorans</name>
    <dbReference type="NCBI Taxonomy" id="3038953"/>
    <lineage>
        <taxon>Bacteria</taxon>
        <taxon>Pseudomonadati</taxon>
        <taxon>Kiritimatiellota</taxon>
        <taxon>Kiritimatiellia</taxon>
        <taxon>Kiritimatiellales</taxon>
        <taxon>Pontiellaceae</taxon>
        <taxon>Pontiella</taxon>
    </lineage>
</organism>